<dbReference type="PANTHER" id="PTHR33383">
    <property type="entry name" value="MEMBRANE PROTEIN INSERTION EFFICIENCY FACTOR-RELATED"/>
    <property type="match status" value="1"/>
</dbReference>
<feature type="non-terminal residue" evidence="1">
    <location>
        <position position="1"/>
    </location>
</feature>
<keyword evidence="2" id="KW-1185">Reference proteome</keyword>
<dbReference type="Pfam" id="PF01809">
    <property type="entry name" value="YidD"/>
    <property type="match status" value="1"/>
</dbReference>
<protein>
    <submittedName>
        <fullName evidence="1">Membrane protein insertion efficiency factor</fullName>
    </submittedName>
</protein>
<dbReference type="InterPro" id="IPR002696">
    <property type="entry name" value="Membr_insert_effic_factor_YidD"/>
</dbReference>
<dbReference type="HAMAP" id="MF_00386">
    <property type="entry name" value="UPF0161_YidD"/>
    <property type="match status" value="1"/>
</dbReference>
<dbReference type="Proteomes" id="UP001174909">
    <property type="component" value="Unassembled WGS sequence"/>
</dbReference>
<sequence length="75" mass="8336">RTARQVIQKFALQAIRLYQQAVSPYLPSVCRHLPSCSEYAHDAISKHGLANGCWLAVRRLGRCRPLGSSGYDPVP</sequence>
<dbReference type="SMART" id="SM01234">
    <property type="entry name" value="Haemolytic"/>
    <property type="match status" value="1"/>
</dbReference>
<name>A0AA35RUN1_GEOBA</name>
<evidence type="ECO:0000313" key="1">
    <source>
        <dbReference type="EMBL" id="CAI8016656.1"/>
    </source>
</evidence>
<dbReference type="PANTHER" id="PTHR33383:SF1">
    <property type="entry name" value="MEMBRANE PROTEIN INSERTION EFFICIENCY FACTOR-RELATED"/>
    <property type="match status" value="1"/>
</dbReference>
<accession>A0AA35RUN1</accession>
<reference evidence="1" key="1">
    <citation type="submission" date="2023-03" db="EMBL/GenBank/DDBJ databases">
        <authorList>
            <person name="Steffen K."/>
            <person name="Cardenas P."/>
        </authorList>
    </citation>
    <scope>NUCLEOTIDE SEQUENCE</scope>
</reference>
<dbReference type="NCBIfam" id="TIGR00278">
    <property type="entry name" value="membrane protein insertion efficiency factor YidD"/>
    <property type="match status" value="1"/>
</dbReference>
<gene>
    <name evidence="1" type="ORF">GBAR_LOCUS10200</name>
</gene>
<proteinExistence type="inferred from homology"/>
<organism evidence="1 2">
    <name type="scientific">Geodia barretti</name>
    <name type="common">Barrett's horny sponge</name>
    <dbReference type="NCBI Taxonomy" id="519541"/>
    <lineage>
        <taxon>Eukaryota</taxon>
        <taxon>Metazoa</taxon>
        <taxon>Porifera</taxon>
        <taxon>Demospongiae</taxon>
        <taxon>Heteroscleromorpha</taxon>
        <taxon>Tetractinellida</taxon>
        <taxon>Astrophorina</taxon>
        <taxon>Geodiidae</taxon>
        <taxon>Geodia</taxon>
    </lineage>
</organism>
<dbReference type="AlphaFoldDB" id="A0AA35RUN1"/>
<evidence type="ECO:0000313" key="2">
    <source>
        <dbReference type="Proteomes" id="UP001174909"/>
    </source>
</evidence>
<dbReference type="EMBL" id="CASHTH010001547">
    <property type="protein sequence ID" value="CAI8016656.1"/>
    <property type="molecule type" value="Genomic_DNA"/>
</dbReference>
<comment type="caution">
    <text evidence="1">The sequence shown here is derived from an EMBL/GenBank/DDBJ whole genome shotgun (WGS) entry which is preliminary data.</text>
</comment>